<proteinExistence type="inferred from homology"/>
<keyword evidence="8 11" id="KW-0694">RNA-binding</keyword>
<dbReference type="eggNOG" id="COG0013">
    <property type="taxonomic scope" value="Bacteria"/>
</dbReference>
<dbReference type="STRING" id="521045.Kole_1606"/>
<dbReference type="FunFam" id="3.30.54.20:FF:000001">
    <property type="entry name" value="Alanine--tRNA ligase"/>
    <property type="match status" value="1"/>
</dbReference>
<keyword evidence="10 11" id="KW-0030">Aminoacyl-tRNA synthetase</keyword>
<dbReference type="GO" id="GO:0004813">
    <property type="term" value="F:alanine-tRNA ligase activity"/>
    <property type="evidence" value="ECO:0007669"/>
    <property type="project" value="UniProtKB-UniRule"/>
</dbReference>
<dbReference type="PROSITE" id="PS50860">
    <property type="entry name" value="AA_TRNA_LIGASE_II_ALA"/>
    <property type="match status" value="1"/>
</dbReference>
<dbReference type="Proteomes" id="UP000002382">
    <property type="component" value="Chromosome"/>
</dbReference>
<keyword evidence="5 11" id="KW-0547">Nucleotide-binding</keyword>
<dbReference type="InterPro" id="IPR018162">
    <property type="entry name" value="Ala-tRNA-ligase_IIc_anticod-bd"/>
</dbReference>
<dbReference type="OrthoDB" id="9803884at2"/>
<dbReference type="FunFam" id="3.10.310.40:FF:000001">
    <property type="entry name" value="Alanine--tRNA ligase"/>
    <property type="match status" value="1"/>
</dbReference>
<dbReference type="Gene3D" id="3.30.54.20">
    <property type="match status" value="1"/>
</dbReference>
<evidence type="ECO:0000256" key="10">
    <source>
        <dbReference type="ARBA" id="ARBA00023146"/>
    </source>
</evidence>
<keyword evidence="7 11" id="KW-0067">ATP-binding</keyword>
<keyword evidence="2 11" id="KW-0820">tRNA-binding</keyword>
<dbReference type="InterPro" id="IPR002318">
    <property type="entry name" value="Ala-tRNA-lgiase_IIc"/>
</dbReference>
<dbReference type="InterPro" id="IPR018163">
    <property type="entry name" value="Thr/Ala-tRNA-synth_IIc_edit"/>
</dbReference>
<reference evidence="13 14" key="2">
    <citation type="journal article" date="2011" name="J. Bacteriol.">
        <title>Genome Sequence of Kosmotoga olearia Strain TBF 19.5.1, a Thermophilic Bacterium with a Wide Growth Temperature Range, Isolated from the Troll B Oil Platform in the North Sea.</title>
        <authorList>
            <person name="Swithers K.S."/>
            <person name="Dipippo J.L."/>
            <person name="Bruce D.C."/>
            <person name="Detter C."/>
            <person name="Tapia R."/>
            <person name="Han S."/>
            <person name="Goodwin L.A."/>
            <person name="Han J."/>
            <person name="Woyke T."/>
            <person name="Pitluck S."/>
            <person name="Pennacchio L."/>
            <person name="Nolan M."/>
            <person name="Mikhailova N."/>
            <person name="Land M.L."/>
            <person name="Nesbo C.L."/>
            <person name="Gogarten J.P."/>
            <person name="Noll K.M."/>
        </authorList>
    </citation>
    <scope>NUCLEOTIDE SEQUENCE [LARGE SCALE GENOMIC DNA]</scope>
    <source>
        <strain evidence="14">ATCC BAA-1733 / DSM 21960 / TBF 19.5.1</strain>
    </source>
</reference>
<dbReference type="GO" id="GO:0005524">
    <property type="term" value="F:ATP binding"/>
    <property type="evidence" value="ECO:0007669"/>
    <property type="project" value="UniProtKB-UniRule"/>
</dbReference>
<accession>C5CF31</accession>
<keyword evidence="6 11" id="KW-0862">Zinc</keyword>
<dbReference type="InterPro" id="IPR003156">
    <property type="entry name" value="DHHA1_dom"/>
</dbReference>
<dbReference type="PANTHER" id="PTHR11777">
    <property type="entry name" value="ALANYL-TRNA SYNTHETASE"/>
    <property type="match status" value="1"/>
</dbReference>
<evidence type="ECO:0000256" key="1">
    <source>
        <dbReference type="ARBA" id="ARBA00008226"/>
    </source>
</evidence>
<dbReference type="KEGG" id="kol:Kole_1606"/>
<comment type="cofactor">
    <cofactor evidence="11">
        <name>Zn(2+)</name>
        <dbReference type="ChEBI" id="CHEBI:29105"/>
    </cofactor>
    <text evidence="11">Binds 1 zinc ion per subunit.</text>
</comment>
<dbReference type="InterPro" id="IPR018165">
    <property type="entry name" value="Ala-tRNA-synth_IIc_core"/>
</dbReference>
<comment type="catalytic activity">
    <reaction evidence="11">
        <text>tRNA(Ala) + L-alanine + ATP = L-alanyl-tRNA(Ala) + AMP + diphosphate</text>
        <dbReference type="Rhea" id="RHEA:12540"/>
        <dbReference type="Rhea" id="RHEA-COMP:9657"/>
        <dbReference type="Rhea" id="RHEA-COMP:9923"/>
        <dbReference type="ChEBI" id="CHEBI:30616"/>
        <dbReference type="ChEBI" id="CHEBI:33019"/>
        <dbReference type="ChEBI" id="CHEBI:57972"/>
        <dbReference type="ChEBI" id="CHEBI:78442"/>
        <dbReference type="ChEBI" id="CHEBI:78497"/>
        <dbReference type="ChEBI" id="CHEBI:456215"/>
        <dbReference type="EC" id="6.1.1.7"/>
    </reaction>
</comment>
<dbReference type="GO" id="GO:0008270">
    <property type="term" value="F:zinc ion binding"/>
    <property type="evidence" value="ECO:0007669"/>
    <property type="project" value="UniProtKB-UniRule"/>
</dbReference>
<name>C5CF31_KOSOT</name>
<dbReference type="Gene3D" id="6.10.250.550">
    <property type="match status" value="1"/>
</dbReference>
<dbReference type="PANTHER" id="PTHR11777:SF9">
    <property type="entry name" value="ALANINE--TRNA LIGASE, CYTOPLASMIC"/>
    <property type="match status" value="1"/>
</dbReference>
<keyword evidence="9 11" id="KW-0648">Protein biosynthesis</keyword>
<dbReference type="InterPro" id="IPR050058">
    <property type="entry name" value="Ala-tRNA_ligase"/>
</dbReference>
<dbReference type="FunFam" id="3.30.980.10:FF:000004">
    <property type="entry name" value="Alanine--tRNA ligase, cytoplasmic"/>
    <property type="match status" value="1"/>
</dbReference>
<reference evidence="13 14" key="1">
    <citation type="submission" date="2009-06" db="EMBL/GenBank/DDBJ databases">
        <title>Complete sequence of Thermotogales bacterium TBF 19.5.1.</title>
        <authorList>
            <consortium name="US DOE Joint Genome Institute"/>
            <person name="Lucas S."/>
            <person name="Copeland A."/>
            <person name="Lapidus A."/>
            <person name="Glavina del Rio T."/>
            <person name="Tice H."/>
            <person name="Bruce D."/>
            <person name="Goodwin L."/>
            <person name="Pitluck S."/>
            <person name="Chertkov O."/>
            <person name="Brettin T."/>
            <person name="Detter J.C."/>
            <person name="Han C."/>
            <person name="Schmutz J."/>
            <person name="Larimer F."/>
            <person name="Land M."/>
            <person name="Hauser L."/>
            <person name="Kyrpides N."/>
            <person name="Ovchinnikova G."/>
            <person name="Noll K."/>
        </authorList>
    </citation>
    <scope>NUCLEOTIDE SEQUENCE [LARGE SCALE GENOMIC DNA]</scope>
    <source>
        <strain evidence="14">ATCC BAA-1733 / DSM 21960 / TBF 19.5.1</strain>
    </source>
</reference>
<feature type="binding site" evidence="11">
    <location>
        <position position="563"/>
    </location>
    <ligand>
        <name>Zn(2+)</name>
        <dbReference type="ChEBI" id="CHEBI:29105"/>
    </ligand>
</feature>
<feature type="binding site" evidence="11">
    <location>
        <position position="665"/>
    </location>
    <ligand>
        <name>Zn(2+)</name>
        <dbReference type="ChEBI" id="CHEBI:29105"/>
    </ligand>
</feature>
<dbReference type="GO" id="GO:0006419">
    <property type="term" value="P:alanyl-tRNA aminoacylation"/>
    <property type="evidence" value="ECO:0007669"/>
    <property type="project" value="UniProtKB-UniRule"/>
</dbReference>
<dbReference type="SUPFAM" id="SSF101353">
    <property type="entry name" value="Putative anticodon-binding domain of alanyl-tRNA synthetase (AlaRS)"/>
    <property type="match status" value="1"/>
</dbReference>
<evidence type="ECO:0000256" key="4">
    <source>
        <dbReference type="ARBA" id="ARBA00022723"/>
    </source>
</evidence>
<dbReference type="RefSeq" id="WP_015868941.1">
    <property type="nucleotide sequence ID" value="NC_012785.1"/>
</dbReference>
<dbReference type="InterPro" id="IPR045864">
    <property type="entry name" value="aa-tRNA-synth_II/BPL/LPL"/>
</dbReference>
<dbReference type="NCBIfam" id="TIGR00344">
    <property type="entry name" value="alaS"/>
    <property type="match status" value="1"/>
</dbReference>
<dbReference type="SMART" id="SM00863">
    <property type="entry name" value="tRNA_SAD"/>
    <property type="match status" value="1"/>
</dbReference>
<dbReference type="EC" id="6.1.1.7" evidence="11"/>
<dbReference type="HOGENOM" id="CLU_004485_1_1_0"/>
<comment type="subcellular location">
    <subcellularLocation>
        <location evidence="11">Cytoplasm</location>
    </subcellularLocation>
</comment>
<sequence length="873" mass="98864">MRYMTGHEIRESFLKFFESKKHTILPSASLIPNDPQLMFTVAGMVPFKPIFWGKIEPTYPRVATCQKCVRTVDIDNVGRTPRHHTFFEMLGNFSFGDYFKKEAIEWAWEYITEVLKIPEDKLWVSVYHDDDEAYEIWRNNVGISEKRIVRLGKDDNWWGPAGPTGPCGPSSEIFVDTGRTKDCPDVENCSPACDCGRFLEFWNLVFTEYNMDGDGNLTRLKKKNIDTGLGLERMAAIMQGVSSNFETDMFKPIVERIEGLLNVKYGVSDKSDVSIRVIADHSRAITFLITDGVLPSNEGRGYVLRRIMRRAIRHGSLLGSSKPFLYKIPEVVVVTLGDVYPEIKEKLSLVEEITLKEEERFLTTFESGTKRLWQIVEKKNRLDGEDLFLLHDTYGFHLELVEEIVAEKNLPLDKEGFKALMEQQRERARKAAGNVEYEKDSSRYRKAYEIIGGTKFVGYEKLTVKTKIAHILKDEKITEELSKGEKGELIFDITPFYPEKGGQVADRGIIKTAEGFAEVEHVFIPFQDLIVHRVLVKSGKIKSGDLATLIVDKENRRSTARNHTATHLLHAALRKILGEHVKQAGSLVEAERLRFDFSHYTALDKEEIQKIEELVNRKILEAIPVDVAEKSFEEVKNEDVVALFQEKYGDRVRVVSIGDFSKELCGGTHVKNTGEIGLFKIVSESSVSAGVRRIEAITGLKSLEKMTELMNLVEELRAVLEVPQEAFVEKIINLNGKLKDQAKELKRLKEKLLSGEGASSLERKLTLDDAQVLARVVENTSMDVVRNTADVLMQKLGKGVVILFNRMPESGKVVFVVKVSKELQQKYRAGDLARKIATELGGGGGGRPDFAQAGGKKIERVEWVIKNLEKFFV</sequence>
<comment type="function">
    <text evidence="11">Catalyzes the attachment of alanine to tRNA(Ala) in a two-step reaction: alanine is first activated by ATP to form Ala-AMP and then transferred to the acceptor end of tRNA(Ala). Also edits incorrectly charged Ser-tRNA(Ala) and Gly-tRNA(Ala) via its editing domain.</text>
</comment>
<dbReference type="GO" id="GO:0002161">
    <property type="term" value="F:aminoacyl-tRNA deacylase activity"/>
    <property type="evidence" value="ECO:0007669"/>
    <property type="project" value="TreeGrafter"/>
</dbReference>
<dbReference type="SUPFAM" id="SSF55186">
    <property type="entry name" value="ThrRS/AlaRS common domain"/>
    <property type="match status" value="1"/>
</dbReference>
<feature type="binding site" evidence="11">
    <location>
        <position position="669"/>
    </location>
    <ligand>
        <name>Zn(2+)</name>
        <dbReference type="ChEBI" id="CHEBI:29105"/>
    </ligand>
</feature>
<dbReference type="PRINTS" id="PR00980">
    <property type="entry name" value="TRNASYNTHALA"/>
</dbReference>
<evidence type="ECO:0000256" key="8">
    <source>
        <dbReference type="ARBA" id="ARBA00022884"/>
    </source>
</evidence>
<keyword evidence="3 11" id="KW-0436">Ligase</keyword>
<protein>
    <recommendedName>
        <fullName evidence="11">Alanine--tRNA ligase</fullName>
        <ecNumber evidence="11">6.1.1.7</ecNumber>
    </recommendedName>
    <alternativeName>
        <fullName evidence="11">Alanyl-tRNA synthetase</fullName>
        <shortName evidence="11">AlaRS</shortName>
    </alternativeName>
</protein>
<dbReference type="GO" id="GO:0000049">
    <property type="term" value="F:tRNA binding"/>
    <property type="evidence" value="ECO:0007669"/>
    <property type="project" value="UniProtKB-KW"/>
</dbReference>
<organism evidence="13 14">
    <name type="scientific">Kosmotoga olearia (strain ATCC BAA-1733 / DSM 21960 / TBF 19.5.1)</name>
    <dbReference type="NCBI Taxonomy" id="521045"/>
    <lineage>
        <taxon>Bacteria</taxon>
        <taxon>Thermotogati</taxon>
        <taxon>Thermotogota</taxon>
        <taxon>Thermotogae</taxon>
        <taxon>Kosmotogales</taxon>
        <taxon>Kosmotogaceae</taxon>
        <taxon>Kosmotoga</taxon>
    </lineage>
</organism>
<evidence type="ECO:0000256" key="5">
    <source>
        <dbReference type="ARBA" id="ARBA00022741"/>
    </source>
</evidence>
<dbReference type="Gene3D" id="3.30.980.10">
    <property type="entry name" value="Threonyl-trna Synthetase, Chain A, domain 2"/>
    <property type="match status" value="1"/>
</dbReference>
<dbReference type="InterPro" id="IPR023033">
    <property type="entry name" value="Ala_tRNA_ligase_euk/bac"/>
</dbReference>
<feature type="binding site" evidence="11">
    <location>
        <position position="567"/>
    </location>
    <ligand>
        <name>Zn(2+)</name>
        <dbReference type="ChEBI" id="CHEBI:29105"/>
    </ligand>
</feature>
<evidence type="ECO:0000256" key="9">
    <source>
        <dbReference type="ARBA" id="ARBA00022917"/>
    </source>
</evidence>
<dbReference type="Gene3D" id="3.30.930.10">
    <property type="entry name" value="Bira Bifunctional Protein, Domain 2"/>
    <property type="match status" value="1"/>
</dbReference>
<dbReference type="CDD" id="cd00673">
    <property type="entry name" value="AlaRS_core"/>
    <property type="match status" value="1"/>
</dbReference>
<dbReference type="EMBL" id="CP001634">
    <property type="protein sequence ID" value="ACR80296.1"/>
    <property type="molecule type" value="Genomic_DNA"/>
</dbReference>
<evidence type="ECO:0000256" key="7">
    <source>
        <dbReference type="ARBA" id="ARBA00022840"/>
    </source>
</evidence>
<dbReference type="Gene3D" id="3.10.310.40">
    <property type="match status" value="1"/>
</dbReference>
<dbReference type="Pfam" id="PF07973">
    <property type="entry name" value="tRNA_SAD"/>
    <property type="match status" value="1"/>
</dbReference>
<dbReference type="SUPFAM" id="SSF55681">
    <property type="entry name" value="Class II aaRS and biotin synthetases"/>
    <property type="match status" value="1"/>
</dbReference>
<dbReference type="InterPro" id="IPR012947">
    <property type="entry name" value="tRNA_SAD"/>
</dbReference>
<dbReference type="Gene3D" id="2.40.30.130">
    <property type="match status" value="1"/>
</dbReference>
<gene>
    <name evidence="11" type="primary">alaS</name>
    <name evidence="13" type="ordered locus">Kole_1606</name>
</gene>
<feature type="domain" description="Alanyl-transfer RNA synthetases family profile" evidence="12">
    <location>
        <begin position="4"/>
        <end position="708"/>
    </location>
</feature>
<dbReference type="GO" id="GO:0005829">
    <property type="term" value="C:cytosol"/>
    <property type="evidence" value="ECO:0007669"/>
    <property type="project" value="TreeGrafter"/>
</dbReference>
<keyword evidence="4 11" id="KW-0479">Metal-binding</keyword>
<evidence type="ECO:0000256" key="2">
    <source>
        <dbReference type="ARBA" id="ARBA00022555"/>
    </source>
</evidence>
<evidence type="ECO:0000256" key="11">
    <source>
        <dbReference type="HAMAP-Rule" id="MF_00036"/>
    </source>
</evidence>
<evidence type="ECO:0000313" key="13">
    <source>
        <dbReference type="EMBL" id="ACR80296.1"/>
    </source>
</evidence>
<comment type="domain">
    <text evidence="11">Consists of three domains; the N-terminal catalytic domain, the editing domain and the C-terminal C-Ala domain. The editing domain removes incorrectly charged amino acids, while the C-Ala domain, along with tRNA(Ala), serves as a bridge to cooperatively bring together the editing and aminoacylation centers thus stimulating deacylation of misacylated tRNAs.</text>
</comment>
<keyword evidence="11" id="KW-0963">Cytoplasm</keyword>
<comment type="similarity">
    <text evidence="1 11">Belongs to the class-II aminoacyl-tRNA synthetase family.</text>
</comment>
<evidence type="ECO:0000256" key="3">
    <source>
        <dbReference type="ARBA" id="ARBA00022598"/>
    </source>
</evidence>
<dbReference type="Pfam" id="PF02272">
    <property type="entry name" value="DHHA1"/>
    <property type="match status" value="1"/>
</dbReference>
<evidence type="ECO:0000256" key="6">
    <source>
        <dbReference type="ARBA" id="ARBA00022833"/>
    </source>
</evidence>
<evidence type="ECO:0000259" key="12">
    <source>
        <dbReference type="PROSITE" id="PS50860"/>
    </source>
</evidence>
<dbReference type="AlphaFoldDB" id="C5CF31"/>
<dbReference type="Pfam" id="PF01411">
    <property type="entry name" value="tRNA-synt_2c"/>
    <property type="match status" value="1"/>
</dbReference>
<dbReference type="SUPFAM" id="SSF50447">
    <property type="entry name" value="Translation proteins"/>
    <property type="match status" value="1"/>
</dbReference>
<keyword evidence="14" id="KW-1185">Reference proteome</keyword>
<dbReference type="InterPro" id="IPR009000">
    <property type="entry name" value="Transl_B-barrel_sf"/>
</dbReference>
<dbReference type="InterPro" id="IPR018164">
    <property type="entry name" value="Ala-tRNA-synth_IIc_N"/>
</dbReference>
<dbReference type="HAMAP" id="MF_00036_B">
    <property type="entry name" value="Ala_tRNA_synth_B"/>
    <property type="match status" value="1"/>
</dbReference>
<evidence type="ECO:0000313" key="14">
    <source>
        <dbReference type="Proteomes" id="UP000002382"/>
    </source>
</evidence>
<dbReference type="FunFam" id="3.30.930.10:FF:000004">
    <property type="entry name" value="Alanine--tRNA ligase"/>
    <property type="match status" value="1"/>
</dbReference>